<name>A0A0F9KTI4_9ZZZZ</name>
<proteinExistence type="predicted"/>
<sequence>MRNKELHNWRKKDLIDELEKRNFQYGELSNKYATLKYKLEINSQMQHPKTNDDSIGVGVKANKQEDTLHGLFPFEGKVIQMNKDSVQDNPAPYSDGSSEKVCMCTFNSSYEKMYTCQRCKDSVPDKSAPYGDGSSKKICMCTFNSSYEKMYTCQRCKDTVHLKSETVEDEIKKELHKDYDNTGN</sequence>
<gene>
    <name evidence="1" type="ORF">LCGC14_1293260</name>
</gene>
<reference evidence="1" key="1">
    <citation type="journal article" date="2015" name="Nature">
        <title>Complex archaea that bridge the gap between prokaryotes and eukaryotes.</title>
        <authorList>
            <person name="Spang A."/>
            <person name="Saw J.H."/>
            <person name="Jorgensen S.L."/>
            <person name="Zaremba-Niedzwiedzka K."/>
            <person name="Martijn J."/>
            <person name="Lind A.E."/>
            <person name="van Eijk R."/>
            <person name="Schleper C."/>
            <person name="Guy L."/>
            <person name="Ettema T.J."/>
        </authorList>
    </citation>
    <scope>NUCLEOTIDE SEQUENCE</scope>
</reference>
<accession>A0A0F9KTI4</accession>
<evidence type="ECO:0000313" key="1">
    <source>
        <dbReference type="EMBL" id="KKM85028.1"/>
    </source>
</evidence>
<dbReference type="EMBL" id="LAZR01007475">
    <property type="protein sequence ID" value="KKM85028.1"/>
    <property type="molecule type" value="Genomic_DNA"/>
</dbReference>
<protein>
    <submittedName>
        <fullName evidence="1">Uncharacterized protein</fullName>
    </submittedName>
</protein>
<dbReference type="AlphaFoldDB" id="A0A0F9KTI4"/>
<organism evidence="1">
    <name type="scientific">marine sediment metagenome</name>
    <dbReference type="NCBI Taxonomy" id="412755"/>
    <lineage>
        <taxon>unclassified sequences</taxon>
        <taxon>metagenomes</taxon>
        <taxon>ecological metagenomes</taxon>
    </lineage>
</organism>
<comment type="caution">
    <text evidence="1">The sequence shown here is derived from an EMBL/GenBank/DDBJ whole genome shotgun (WGS) entry which is preliminary data.</text>
</comment>